<comment type="caution">
    <text evidence="2">The sequence shown here is derived from an EMBL/GenBank/DDBJ whole genome shotgun (WGS) entry which is preliminary data.</text>
</comment>
<sequence length="167" mass="18112">MAAIEGNGMGVLPKYRNIPSNVSNRRNAVRIRTIRNARIKFGNTNLDCVLLDFSSRGARVNVGSATDLPKKLVIVLHDNSSHNATLRWARDREIGLEFIKDSEDSPADGPSAARSDAASELGRMLFQGDAGRLADASPAQRARVAKAAKAMEEACQDLRKALEACDH</sequence>
<evidence type="ECO:0000259" key="1">
    <source>
        <dbReference type="Pfam" id="PF07238"/>
    </source>
</evidence>
<name>A0ABT3NYU3_9PROT</name>
<proteinExistence type="predicted"/>
<evidence type="ECO:0000313" key="2">
    <source>
        <dbReference type="EMBL" id="MCW8087336.1"/>
    </source>
</evidence>
<dbReference type="Gene3D" id="2.40.10.220">
    <property type="entry name" value="predicted glycosyltransferase like domains"/>
    <property type="match status" value="1"/>
</dbReference>
<gene>
    <name evidence="2" type="ORF">OF850_17015</name>
</gene>
<protein>
    <submittedName>
        <fullName evidence="2">PilZ domain-containing protein</fullName>
    </submittedName>
</protein>
<accession>A0ABT3NYU3</accession>
<evidence type="ECO:0000313" key="3">
    <source>
        <dbReference type="Proteomes" id="UP001526430"/>
    </source>
</evidence>
<dbReference type="InterPro" id="IPR009875">
    <property type="entry name" value="PilZ_domain"/>
</dbReference>
<dbReference type="RefSeq" id="WP_301591517.1">
    <property type="nucleotide sequence ID" value="NZ_JAPFQI010000015.1"/>
</dbReference>
<dbReference type="Pfam" id="PF07238">
    <property type="entry name" value="PilZ"/>
    <property type="match status" value="1"/>
</dbReference>
<reference evidence="2 3" key="1">
    <citation type="submission" date="2022-10" db="EMBL/GenBank/DDBJ databases">
        <title>Roseococcus glaciei nov., sp. nov., isolated from glacier.</title>
        <authorList>
            <person name="Liu Q."/>
            <person name="Xin Y.-H."/>
        </authorList>
    </citation>
    <scope>NUCLEOTIDE SEQUENCE [LARGE SCALE GENOMIC DNA]</scope>
    <source>
        <strain evidence="2 3">MDT2-1-1</strain>
    </source>
</reference>
<organism evidence="2 3">
    <name type="scientific">Sabulicella glaciei</name>
    <dbReference type="NCBI Taxonomy" id="2984948"/>
    <lineage>
        <taxon>Bacteria</taxon>
        <taxon>Pseudomonadati</taxon>
        <taxon>Pseudomonadota</taxon>
        <taxon>Alphaproteobacteria</taxon>
        <taxon>Acetobacterales</taxon>
        <taxon>Acetobacteraceae</taxon>
        <taxon>Sabulicella</taxon>
    </lineage>
</organism>
<dbReference type="Proteomes" id="UP001526430">
    <property type="component" value="Unassembled WGS sequence"/>
</dbReference>
<feature type="domain" description="PilZ" evidence="1">
    <location>
        <begin position="24"/>
        <end position="104"/>
    </location>
</feature>
<keyword evidence="3" id="KW-1185">Reference proteome</keyword>
<dbReference type="SUPFAM" id="SSF141371">
    <property type="entry name" value="PilZ domain-like"/>
    <property type="match status" value="1"/>
</dbReference>
<dbReference type="EMBL" id="JAPFQI010000015">
    <property type="protein sequence ID" value="MCW8087336.1"/>
    <property type="molecule type" value="Genomic_DNA"/>
</dbReference>